<organism evidence="2">
    <name type="scientific">Magnaporthiopsis poae (strain ATCC 64411 / 73-15)</name>
    <name type="common">Kentucky bluegrass fungus</name>
    <name type="synonym">Magnaporthe poae</name>
    <dbReference type="NCBI Taxonomy" id="644358"/>
    <lineage>
        <taxon>Eukaryota</taxon>
        <taxon>Fungi</taxon>
        <taxon>Dikarya</taxon>
        <taxon>Ascomycota</taxon>
        <taxon>Pezizomycotina</taxon>
        <taxon>Sordariomycetes</taxon>
        <taxon>Sordariomycetidae</taxon>
        <taxon>Magnaporthales</taxon>
        <taxon>Magnaporthaceae</taxon>
        <taxon>Magnaporthiopsis</taxon>
    </lineage>
</organism>
<dbReference type="EMBL" id="GL876968">
    <property type="protein sequence ID" value="KLU84982.1"/>
    <property type="molecule type" value="Genomic_DNA"/>
</dbReference>
<proteinExistence type="predicted"/>
<gene>
    <name evidence="2" type="ORF">MAPG_04016</name>
</gene>
<evidence type="ECO:0000256" key="1">
    <source>
        <dbReference type="SAM" id="MobiDB-lite"/>
    </source>
</evidence>
<evidence type="ECO:0000313" key="2">
    <source>
        <dbReference type="EMBL" id="KLU84982.1"/>
    </source>
</evidence>
<feature type="region of interest" description="Disordered" evidence="1">
    <location>
        <begin position="1"/>
        <end position="27"/>
    </location>
</feature>
<protein>
    <submittedName>
        <fullName evidence="2">Uncharacterized protein</fullName>
    </submittedName>
</protein>
<reference evidence="2" key="1">
    <citation type="submission" date="2010-05" db="EMBL/GenBank/DDBJ databases">
        <title>The Genome Sequence of Magnaporthe poae strain ATCC 64411.</title>
        <authorList>
            <consortium name="The Broad Institute Genome Sequencing Platform"/>
            <consortium name="Broad Institute Genome Sequencing Center for Infectious Disease"/>
            <person name="Ma L.-J."/>
            <person name="Dead R."/>
            <person name="Young S."/>
            <person name="Zeng Q."/>
            <person name="Koehrsen M."/>
            <person name="Alvarado L."/>
            <person name="Berlin A."/>
            <person name="Chapman S.B."/>
            <person name="Chen Z."/>
            <person name="Freedman E."/>
            <person name="Gellesch M."/>
            <person name="Goldberg J."/>
            <person name="Griggs A."/>
            <person name="Gujja S."/>
            <person name="Heilman E.R."/>
            <person name="Heiman D."/>
            <person name="Hepburn T."/>
            <person name="Howarth C."/>
            <person name="Jen D."/>
            <person name="Larson L."/>
            <person name="Mehta T."/>
            <person name="Neiman D."/>
            <person name="Pearson M."/>
            <person name="Roberts A."/>
            <person name="Saif S."/>
            <person name="Shea T."/>
            <person name="Shenoy N."/>
            <person name="Sisk P."/>
            <person name="Stolte C."/>
            <person name="Sykes S."/>
            <person name="Walk T."/>
            <person name="White J."/>
            <person name="Yandava C."/>
            <person name="Haas B."/>
            <person name="Nusbaum C."/>
            <person name="Birren B."/>
        </authorList>
    </citation>
    <scope>NUCLEOTIDE SEQUENCE</scope>
    <source>
        <strain evidence="2">ATCC 64411</strain>
    </source>
</reference>
<accession>A0A0H2TN93</accession>
<reference evidence="2" key="2">
    <citation type="submission" date="2011-03" db="EMBL/GenBank/DDBJ databases">
        <title>Annotation of Magnaporthe poae ATCC 64411.</title>
        <authorList>
            <person name="Ma L.-J."/>
            <person name="Dead R."/>
            <person name="Young S.K."/>
            <person name="Zeng Q."/>
            <person name="Gargeya S."/>
            <person name="Fitzgerald M."/>
            <person name="Haas B."/>
            <person name="Abouelleil A."/>
            <person name="Alvarado L."/>
            <person name="Arachchi H.M."/>
            <person name="Berlin A."/>
            <person name="Brown A."/>
            <person name="Chapman S.B."/>
            <person name="Chen Z."/>
            <person name="Dunbar C."/>
            <person name="Freedman E."/>
            <person name="Gearin G."/>
            <person name="Gellesch M."/>
            <person name="Goldberg J."/>
            <person name="Griggs A."/>
            <person name="Gujja S."/>
            <person name="Heiman D."/>
            <person name="Howarth C."/>
            <person name="Larson L."/>
            <person name="Lui A."/>
            <person name="MacDonald P.J.P."/>
            <person name="Mehta T."/>
            <person name="Montmayeur A."/>
            <person name="Murphy C."/>
            <person name="Neiman D."/>
            <person name="Pearson M."/>
            <person name="Priest M."/>
            <person name="Roberts A."/>
            <person name="Saif S."/>
            <person name="Shea T."/>
            <person name="Shenoy N."/>
            <person name="Sisk P."/>
            <person name="Stolte C."/>
            <person name="Sykes S."/>
            <person name="Yandava C."/>
            <person name="Wortman J."/>
            <person name="Nusbaum C."/>
            <person name="Birren B."/>
        </authorList>
    </citation>
    <scope>NUCLEOTIDE SEQUENCE</scope>
    <source>
        <strain evidence="2">ATCC 64411</strain>
    </source>
</reference>
<sequence length="124" mass="13725">SGGRHRGSSALNHEDGGRSGNNSSNGNYGNYASYGTYSNYPTSYNTYGTYPASYSTYGTYPSSYSTYGNYKRWVGWAKSLFGWSSADVEVEKTAPVALAKRRVFRRGAVEQEFPKFDMSKLKTA</sequence>
<dbReference type="AlphaFoldDB" id="A0A0H2TN93"/>
<name>A0A0H2TN93_MAGP6</name>
<feature type="non-terminal residue" evidence="2">
    <location>
        <position position="1"/>
    </location>
</feature>
<dbReference type="VEuPathDB" id="FungiDB:MAPG_04016"/>